<dbReference type="Pfam" id="PF01547">
    <property type="entry name" value="SBP_bac_1"/>
    <property type="match status" value="1"/>
</dbReference>
<protein>
    <submittedName>
        <fullName evidence="5">Extracellular solute-binding protein family 1</fullName>
    </submittedName>
</protein>
<sequence>MRRGISAVALAAAVALGATACGGGSGDGDAAAKDPASVSGSITYWDTSDATNEAPAYQALIAQFEAAYPKIKVHYQNVPFGDVENKFKSSAQSGKGAPDVMRADVGLIPEYASLSYLAPLDHTAALTDTGDFLPGPLNTTQYNGRTYGVPSVTDTLALLYNKKLLQQAGIAKPPATWDELIADAKVLKERTGAAGTYVNPDTYFLLPLLFGEGADLADPKAKKITVNSPQAVKAVTMAKKIYDTSSLPVDFANAYDNMQAAFKNGKVAMLIQGPWSVPDDLTGSAFKGDEANLGYAPVPAGSTGTAAAPTGGHDLVVYAGSKNLAASYLFTRFMTSAQSQRFIARKNGTLPTRASAYTPEVLKDPKIAGFRPIMKTARNRVSLPQVGSLFVPLQQEYVKILQGQEPVAKGLDDAAGQFRKLLPGFTVG</sequence>
<organism evidence="5 6">
    <name type="scientific">Streptantibioticus cattleyicolor (strain ATCC 35852 / DSM 46488 / JCM 4925 / NBRC 14057 / NRRL 8057)</name>
    <name type="common">Streptomyces cattleya</name>
    <dbReference type="NCBI Taxonomy" id="1003195"/>
    <lineage>
        <taxon>Bacteria</taxon>
        <taxon>Bacillati</taxon>
        <taxon>Actinomycetota</taxon>
        <taxon>Actinomycetes</taxon>
        <taxon>Kitasatosporales</taxon>
        <taxon>Streptomycetaceae</taxon>
        <taxon>Streptantibioticus</taxon>
    </lineage>
</organism>
<evidence type="ECO:0000256" key="3">
    <source>
        <dbReference type="ARBA" id="ARBA00022729"/>
    </source>
</evidence>
<accession>F8K213</accession>
<proteinExistence type="inferred from homology"/>
<evidence type="ECO:0000256" key="2">
    <source>
        <dbReference type="ARBA" id="ARBA00022448"/>
    </source>
</evidence>
<evidence type="ECO:0000256" key="4">
    <source>
        <dbReference type="SAM" id="SignalP"/>
    </source>
</evidence>
<dbReference type="Proteomes" id="UP000007842">
    <property type="component" value="Chromosome"/>
</dbReference>
<dbReference type="PATRIC" id="fig|1003195.11.peg.2915"/>
<dbReference type="PANTHER" id="PTHR30061:SF50">
    <property type="entry name" value="MALTOSE_MALTODEXTRIN-BINDING PERIPLASMIC PROTEIN"/>
    <property type="match status" value="1"/>
</dbReference>
<dbReference type="STRING" id="1003195.SCATT_13320"/>
<dbReference type="KEGG" id="sct:SCAT_1335"/>
<dbReference type="RefSeq" id="WP_014142093.1">
    <property type="nucleotide sequence ID" value="NC_016111.1"/>
</dbReference>
<dbReference type="GO" id="GO:0015768">
    <property type="term" value="P:maltose transport"/>
    <property type="evidence" value="ECO:0007669"/>
    <property type="project" value="TreeGrafter"/>
</dbReference>
<evidence type="ECO:0000256" key="1">
    <source>
        <dbReference type="ARBA" id="ARBA00008520"/>
    </source>
</evidence>
<evidence type="ECO:0000313" key="6">
    <source>
        <dbReference type="Proteomes" id="UP000007842"/>
    </source>
</evidence>
<gene>
    <name evidence="5" type="ordered locus">SCATT_13320</name>
</gene>
<dbReference type="EMBL" id="CP003219">
    <property type="protein sequence ID" value="AEW93703.1"/>
    <property type="molecule type" value="Genomic_DNA"/>
</dbReference>
<dbReference type="PROSITE" id="PS51257">
    <property type="entry name" value="PROKAR_LIPOPROTEIN"/>
    <property type="match status" value="1"/>
</dbReference>
<dbReference type="AlphaFoldDB" id="F8K213"/>
<evidence type="ECO:0000313" key="5">
    <source>
        <dbReference type="EMBL" id="AEW93703.1"/>
    </source>
</evidence>
<dbReference type="GO" id="GO:0055052">
    <property type="term" value="C:ATP-binding cassette (ABC) transporter complex, substrate-binding subunit-containing"/>
    <property type="evidence" value="ECO:0007669"/>
    <property type="project" value="TreeGrafter"/>
</dbReference>
<dbReference type="OrthoDB" id="9795467at2"/>
<comment type="similarity">
    <text evidence="1">Belongs to the bacterial solute-binding protein 1 family.</text>
</comment>
<accession>G8WW47</accession>
<keyword evidence="6" id="KW-1185">Reference proteome</keyword>
<dbReference type="SUPFAM" id="SSF53850">
    <property type="entry name" value="Periplasmic binding protein-like II"/>
    <property type="match status" value="1"/>
</dbReference>
<dbReference type="KEGG" id="scy:SCATT_13320"/>
<keyword evidence="3 4" id="KW-0732">Signal</keyword>
<dbReference type="GO" id="GO:1901982">
    <property type="term" value="F:maltose binding"/>
    <property type="evidence" value="ECO:0007669"/>
    <property type="project" value="TreeGrafter"/>
</dbReference>
<dbReference type="eggNOG" id="COG2182">
    <property type="taxonomic scope" value="Bacteria"/>
</dbReference>
<dbReference type="GO" id="GO:0042956">
    <property type="term" value="P:maltodextrin transmembrane transport"/>
    <property type="evidence" value="ECO:0007669"/>
    <property type="project" value="TreeGrafter"/>
</dbReference>
<dbReference type="PANTHER" id="PTHR30061">
    <property type="entry name" value="MALTOSE-BINDING PERIPLASMIC PROTEIN"/>
    <property type="match status" value="1"/>
</dbReference>
<name>F8K213_STREN</name>
<dbReference type="InterPro" id="IPR006059">
    <property type="entry name" value="SBP"/>
</dbReference>
<feature type="chain" id="PRO_5039548189" evidence="4">
    <location>
        <begin position="21"/>
        <end position="428"/>
    </location>
</feature>
<feature type="signal peptide" evidence="4">
    <location>
        <begin position="1"/>
        <end position="20"/>
    </location>
</feature>
<reference evidence="6" key="1">
    <citation type="submission" date="2011-12" db="EMBL/GenBank/DDBJ databases">
        <title>Complete genome sequence of Streptomyces cattleya strain DSM 46488.</title>
        <authorList>
            <person name="Ou H.-Y."/>
            <person name="Li P."/>
            <person name="Zhao C."/>
            <person name="O'Hagan D."/>
            <person name="Deng Z."/>
        </authorList>
    </citation>
    <scope>NUCLEOTIDE SEQUENCE [LARGE SCALE GENOMIC DNA]</scope>
    <source>
        <strain evidence="6">ATCC 35852 / DSM 46488 / JCM 4925 / NBRC 14057 / NRRL 8057</strain>
    </source>
</reference>
<dbReference type="Gene3D" id="3.40.190.10">
    <property type="entry name" value="Periplasmic binding protein-like II"/>
    <property type="match status" value="2"/>
</dbReference>
<dbReference type="HOGENOM" id="CLU_031285_10_0_11"/>
<keyword evidence="2" id="KW-0813">Transport</keyword>